<dbReference type="EMBL" id="JABBGG010000004">
    <property type="protein sequence ID" value="NML61163.1"/>
    <property type="molecule type" value="Genomic_DNA"/>
</dbReference>
<feature type="transmembrane region" description="Helical" evidence="1">
    <location>
        <begin position="306"/>
        <end position="329"/>
    </location>
</feature>
<feature type="transmembrane region" description="Helical" evidence="1">
    <location>
        <begin position="432"/>
        <end position="448"/>
    </location>
</feature>
<keyword evidence="4" id="KW-1185">Reference proteome</keyword>
<dbReference type="Pfam" id="PF22895">
    <property type="entry name" value="DUF7024"/>
    <property type="match status" value="1"/>
</dbReference>
<keyword evidence="1" id="KW-1133">Transmembrane helix</keyword>
<feature type="transmembrane region" description="Helical" evidence="1">
    <location>
        <begin position="13"/>
        <end position="32"/>
    </location>
</feature>
<organism evidence="3 4">
    <name type="scientific">Massilia polaris</name>
    <dbReference type="NCBI Taxonomy" id="2728846"/>
    <lineage>
        <taxon>Bacteria</taxon>
        <taxon>Pseudomonadati</taxon>
        <taxon>Pseudomonadota</taxon>
        <taxon>Betaproteobacteria</taxon>
        <taxon>Burkholderiales</taxon>
        <taxon>Oxalobacteraceae</taxon>
        <taxon>Telluria group</taxon>
        <taxon>Massilia</taxon>
    </lineage>
</organism>
<comment type="caution">
    <text evidence="3">The sequence shown here is derived from an EMBL/GenBank/DDBJ whole genome shotgun (WGS) entry which is preliminary data.</text>
</comment>
<proteinExistence type="predicted"/>
<keyword evidence="1" id="KW-0812">Transmembrane</keyword>
<dbReference type="AlphaFoldDB" id="A0A848HPJ7"/>
<evidence type="ECO:0000256" key="1">
    <source>
        <dbReference type="SAM" id="Phobius"/>
    </source>
</evidence>
<keyword evidence="1" id="KW-0472">Membrane</keyword>
<feature type="transmembrane region" description="Helical" evidence="1">
    <location>
        <begin position="268"/>
        <end position="286"/>
    </location>
</feature>
<feature type="transmembrane region" description="Helical" evidence="1">
    <location>
        <begin position="110"/>
        <end position="131"/>
    </location>
</feature>
<accession>A0A848HPJ7</accession>
<feature type="domain" description="DUF7024" evidence="2">
    <location>
        <begin position="564"/>
        <end position="690"/>
    </location>
</feature>
<evidence type="ECO:0000259" key="2">
    <source>
        <dbReference type="Pfam" id="PF22895"/>
    </source>
</evidence>
<evidence type="ECO:0000313" key="3">
    <source>
        <dbReference type="EMBL" id="NML61163.1"/>
    </source>
</evidence>
<name>A0A848HPJ7_9BURK</name>
<sequence length="693" mass="75027">MTLRWPQARLTQLADRYAFAVALAAVFFYFIWRNSGLYPMVFADEWLYSSSARLLPFDKSILPSYLFLGVYRLTNSCGPGFLDCARILNAALLVGAAPFIYLIARQVCSRASAAVLALAAILAPVSSFTAYFMPETMYFFAFFVFAWAALARTSAPPLVYGLATGALLGLMSAIKVHALFLLAAHLAFILYVCLAQYRNDGWLRRALMMMAAAVVAMVIVRLGVGYAVAGRAGLNFLGNFYGTHATNTSSSIDALVRLLPAALASLKGHMLALALLMSLPLATLLLHAVDRRVRAQSTPQQRALQVFALLMLGAAGAMTVMFTATIASAGPLEGVRLHQRYYDFAFPLLLVIAAAPLALPAARQSLALRALVALPLAAAVLYAARVIPAQYSIGLVDTPELSVLTQYPLVLDLTVGLALLALAVWTLQRRAGILLFVFAVLPVTAYNTDRSVREIQARSLAPNDYDNAGILASKYLDRQQTSKLTVAGEGGAGLTRALFHIDNSETSTHELRPGAPFAREDLPPRQDWVLIVGDHPLPEDVAPVVKTAQFTLVKVEAEHAALARIEFTKPLAGGVLTATEGLSNPEGWGVWSDGTVVRLRFAKPLPRKLNILLKANSFAAAPDQEFVMVAGSERRPFHLTGTAQDRFFQFETDGTEQEVTIEIPKPVSPRSVGYGPDDRLLGIGFTSIEIGTR</sequence>
<evidence type="ECO:0000313" key="4">
    <source>
        <dbReference type="Proteomes" id="UP000583752"/>
    </source>
</evidence>
<feature type="transmembrane region" description="Helical" evidence="1">
    <location>
        <begin position="341"/>
        <end position="359"/>
    </location>
</feature>
<feature type="transmembrane region" description="Helical" evidence="1">
    <location>
        <begin position="366"/>
        <end position="387"/>
    </location>
</feature>
<feature type="transmembrane region" description="Helical" evidence="1">
    <location>
        <begin position="407"/>
        <end position="425"/>
    </location>
</feature>
<feature type="transmembrane region" description="Helical" evidence="1">
    <location>
        <begin position="206"/>
        <end position="229"/>
    </location>
</feature>
<dbReference type="InterPro" id="IPR054288">
    <property type="entry name" value="DUF7024"/>
</dbReference>
<dbReference type="Proteomes" id="UP000583752">
    <property type="component" value="Unassembled WGS sequence"/>
</dbReference>
<gene>
    <name evidence="3" type="ORF">HHL21_08730</name>
</gene>
<feature type="transmembrane region" description="Helical" evidence="1">
    <location>
        <begin position="85"/>
        <end position="104"/>
    </location>
</feature>
<protein>
    <recommendedName>
        <fullName evidence="2">DUF7024 domain-containing protein</fullName>
    </recommendedName>
</protein>
<reference evidence="3 4" key="1">
    <citation type="submission" date="2020-04" db="EMBL/GenBank/DDBJ databases">
        <title>Massilia sp. RP-1-19 isolated from soil.</title>
        <authorList>
            <person name="Dahal R.H."/>
        </authorList>
    </citation>
    <scope>NUCLEOTIDE SEQUENCE [LARGE SCALE GENOMIC DNA]</scope>
    <source>
        <strain evidence="3 4">RP-1-19</strain>
    </source>
</reference>
<feature type="transmembrane region" description="Helical" evidence="1">
    <location>
        <begin position="167"/>
        <end position="194"/>
    </location>
</feature>
<dbReference type="RefSeq" id="WP_169464866.1">
    <property type="nucleotide sequence ID" value="NZ_JABBGG010000004.1"/>
</dbReference>